<sequence length="132" mass="14762">PANRCFAHIVNLAVGQLLKAFEDYIPADLPDMDVDNFIDALQHDPVTIICLLVKNIRISGLCCQALEDAIKLLNSTCDEKDKIPILTLIIGVITQCSSTYLMIEHALTLHPAIKHILRSSKNLELHRYQMNA</sequence>
<dbReference type="Proteomes" id="UP001437256">
    <property type="component" value="Unassembled WGS sequence"/>
</dbReference>
<name>A0ABR2Z879_9AGAR</name>
<dbReference type="EMBL" id="JBBXMP010000767">
    <property type="protein sequence ID" value="KAL0056988.1"/>
    <property type="molecule type" value="Genomic_DNA"/>
</dbReference>
<keyword evidence="2" id="KW-1185">Reference proteome</keyword>
<organism evidence="1 2">
    <name type="scientific">Marasmius tenuissimus</name>
    <dbReference type="NCBI Taxonomy" id="585030"/>
    <lineage>
        <taxon>Eukaryota</taxon>
        <taxon>Fungi</taxon>
        <taxon>Dikarya</taxon>
        <taxon>Basidiomycota</taxon>
        <taxon>Agaricomycotina</taxon>
        <taxon>Agaricomycetes</taxon>
        <taxon>Agaricomycetidae</taxon>
        <taxon>Agaricales</taxon>
        <taxon>Marasmiineae</taxon>
        <taxon>Marasmiaceae</taxon>
        <taxon>Marasmius</taxon>
    </lineage>
</organism>
<reference evidence="1 2" key="1">
    <citation type="submission" date="2024-05" db="EMBL/GenBank/DDBJ databases">
        <title>A draft genome resource for the thread blight pathogen Marasmius tenuissimus strain MS-2.</title>
        <authorList>
            <person name="Yulfo-Soto G.E."/>
            <person name="Baruah I.K."/>
            <person name="Amoako-Attah I."/>
            <person name="Bukari Y."/>
            <person name="Meinhardt L.W."/>
            <person name="Bailey B.A."/>
            <person name="Cohen S.P."/>
        </authorList>
    </citation>
    <scope>NUCLEOTIDE SEQUENCE [LARGE SCALE GENOMIC DNA]</scope>
    <source>
        <strain evidence="1 2">MS-2</strain>
    </source>
</reference>
<gene>
    <name evidence="1" type="ORF">AAF712_016394</name>
</gene>
<protein>
    <submittedName>
        <fullName evidence="1">Uncharacterized protein</fullName>
    </submittedName>
</protein>
<evidence type="ECO:0000313" key="1">
    <source>
        <dbReference type="EMBL" id="KAL0056988.1"/>
    </source>
</evidence>
<feature type="non-terminal residue" evidence="1">
    <location>
        <position position="132"/>
    </location>
</feature>
<proteinExistence type="predicted"/>
<accession>A0ABR2Z879</accession>
<comment type="caution">
    <text evidence="1">The sequence shown here is derived from an EMBL/GenBank/DDBJ whole genome shotgun (WGS) entry which is preliminary data.</text>
</comment>
<feature type="non-terminal residue" evidence="1">
    <location>
        <position position="1"/>
    </location>
</feature>
<evidence type="ECO:0000313" key="2">
    <source>
        <dbReference type="Proteomes" id="UP001437256"/>
    </source>
</evidence>